<proteinExistence type="predicted"/>
<evidence type="ECO:0000313" key="2">
    <source>
        <dbReference type="Proteomes" id="UP000224080"/>
    </source>
</evidence>
<evidence type="ECO:0000313" key="1">
    <source>
        <dbReference type="EMBL" id="PGH02536.1"/>
    </source>
</evidence>
<comment type="caution">
    <text evidence="1">The sequence shown here is derived from an EMBL/GenBank/DDBJ whole genome shotgun (WGS) entry which is preliminary data.</text>
</comment>
<dbReference type="EMBL" id="PDNC01000058">
    <property type="protein sequence ID" value="PGH02536.1"/>
    <property type="molecule type" value="Genomic_DNA"/>
</dbReference>
<dbReference type="OrthoDB" id="10514452at2759"/>
<name>A0A2B7X0F5_9EURO</name>
<organism evidence="1 2">
    <name type="scientific">Blastomyces parvus</name>
    <dbReference type="NCBI Taxonomy" id="2060905"/>
    <lineage>
        <taxon>Eukaryota</taxon>
        <taxon>Fungi</taxon>
        <taxon>Dikarya</taxon>
        <taxon>Ascomycota</taxon>
        <taxon>Pezizomycotina</taxon>
        <taxon>Eurotiomycetes</taxon>
        <taxon>Eurotiomycetidae</taxon>
        <taxon>Onygenales</taxon>
        <taxon>Ajellomycetaceae</taxon>
        <taxon>Blastomyces</taxon>
    </lineage>
</organism>
<protein>
    <submittedName>
        <fullName evidence="1">Uncharacterized protein</fullName>
    </submittedName>
</protein>
<dbReference type="Proteomes" id="UP000224080">
    <property type="component" value="Unassembled WGS sequence"/>
</dbReference>
<accession>A0A2B7X0F5</accession>
<keyword evidence="2" id="KW-1185">Reference proteome</keyword>
<reference evidence="1 2" key="1">
    <citation type="submission" date="2017-10" db="EMBL/GenBank/DDBJ databases">
        <title>Comparative genomics in systemic dimorphic fungi from Ajellomycetaceae.</title>
        <authorList>
            <person name="Munoz J.F."/>
            <person name="Mcewen J.G."/>
            <person name="Clay O.K."/>
            <person name="Cuomo C.A."/>
        </authorList>
    </citation>
    <scope>NUCLEOTIDE SEQUENCE [LARGE SCALE GENOMIC DNA]</scope>
    <source>
        <strain evidence="1 2">UAMH130</strain>
    </source>
</reference>
<dbReference type="AlphaFoldDB" id="A0A2B7X0F5"/>
<sequence>MSTDHGGQVLLRLSVRSTNLQDSKTPTKPLRHKCLQRVDLWGAMRLEAVALWVSKPIWISKVTLRIQAASCELR</sequence>
<gene>
    <name evidence="1" type="ORF">GX51_04562</name>
</gene>